<protein>
    <submittedName>
        <fullName evidence="1">Uncharacterized protein</fullName>
    </submittedName>
</protein>
<reference evidence="2" key="1">
    <citation type="journal article" date="2014" name="Proc. Natl. Acad. Sci. U.S.A.">
        <title>Extensive sampling of basidiomycete genomes demonstrates inadequacy of the white-rot/brown-rot paradigm for wood decay fungi.</title>
        <authorList>
            <person name="Riley R."/>
            <person name="Salamov A.A."/>
            <person name="Brown D.W."/>
            <person name="Nagy L.G."/>
            <person name="Floudas D."/>
            <person name="Held B.W."/>
            <person name="Levasseur A."/>
            <person name="Lombard V."/>
            <person name="Morin E."/>
            <person name="Otillar R."/>
            <person name="Lindquist E.A."/>
            <person name="Sun H."/>
            <person name="LaButti K.M."/>
            <person name="Schmutz J."/>
            <person name="Jabbour D."/>
            <person name="Luo H."/>
            <person name="Baker S.E."/>
            <person name="Pisabarro A.G."/>
            <person name="Walton J.D."/>
            <person name="Blanchette R.A."/>
            <person name="Henrissat B."/>
            <person name="Martin F."/>
            <person name="Cullen D."/>
            <person name="Hibbett D.S."/>
            <person name="Grigoriev I.V."/>
        </authorList>
    </citation>
    <scope>NUCLEOTIDE SEQUENCE [LARGE SCALE GENOMIC DNA]</scope>
    <source>
        <strain evidence="2">PC15</strain>
    </source>
</reference>
<feature type="non-terminal residue" evidence="1">
    <location>
        <position position="212"/>
    </location>
</feature>
<proteinExistence type="predicted"/>
<gene>
    <name evidence="1" type="ORF">PLEOSDRAFT_1091088</name>
</gene>
<dbReference type="Proteomes" id="UP000027073">
    <property type="component" value="Unassembled WGS sequence"/>
</dbReference>
<dbReference type="InParanoid" id="A0A067N7F5"/>
<name>A0A067N7F5_PLEO1</name>
<evidence type="ECO:0000313" key="2">
    <source>
        <dbReference type="Proteomes" id="UP000027073"/>
    </source>
</evidence>
<dbReference type="AlphaFoldDB" id="A0A067N7F5"/>
<sequence>MQRPTHCETSTHTRCSTVVPKFPAQQVTARVFRTRPQLKIATIRAMESVMNNLQELYECRLDTRWLPSEALPFICQAFSQNELELRCQDIRELGNLATMAHLSNLQELESWPAQDSPSETIQIAEFLSKLDVSSFSVHLATPRLPRLFFVALGPFPRLRKLVLGVDLSEKSLSDPFTLLRFLIVYLPLSEILRPQRRFPIPIPCTSSRYSVR</sequence>
<accession>A0A067N7F5</accession>
<dbReference type="HOGENOM" id="CLU_1302316_0_0_1"/>
<dbReference type="VEuPathDB" id="FungiDB:PLEOSDRAFT_1091088"/>
<organism evidence="1 2">
    <name type="scientific">Pleurotus ostreatus (strain PC15)</name>
    <name type="common">Oyster mushroom</name>
    <dbReference type="NCBI Taxonomy" id="1137138"/>
    <lineage>
        <taxon>Eukaryota</taxon>
        <taxon>Fungi</taxon>
        <taxon>Dikarya</taxon>
        <taxon>Basidiomycota</taxon>
        <taxon>Agaricomycotina</taxon>
        <taxon>Agaricomycetes</taxon>
        <taxon>Agaricomycetidae</taxon>
        <taxon>Agaricales</taxon>
        <taxon>Pleurotineae</taxon>
        <taxon>Pleurotaceae</taxon>
        <taxon>Pleurotus</taxon>
    </lineage>
</organism>
<evidence type="ECO:0000313" key="1">
    <source>
        <dbReference type="EMBL" id="KDQ22870.1"/>
    </source>
</evidence>
<dbReference type="EMBL" id="KL198014">
    <property type="protein sequence ID" value="KDQ22870.1"/>
    <property type="molecule type" value="Genomic_DNA"/>
</dbReference>